<name>A0ACB7ZTM4_9AGAM</name>
<feature type="non-terminal residue" evidence="1">
    <location>
        <position position="1"/>
    </location>
</feature>
<proteinExistence type="predicted"/>
<organism evidence="1 2">
    <name type="scientific">Hygrophoropsis aurantiaca</name>
    <dbReference type="NCBI Taxonomy" id="72124"/>
    <lineage>
        <taxon>Eukaryota</taxon>
        <taxon>Fungi</taxon>
        <taxon>Dikarya</taxon>
        <taxon>Basidiomycota</taxon>
        <taxon>Agaricomycotina</taxon>
        <taxon>Agaricomycetes</taxon>
        <taxon>Agaricomycetidae</taxon>
        <taxon>Boletales</taxon>
        <taxon>Coniophorineae</taxon>
        <taxon>Hygrophoropsidaceae</taxon>
        <taxon>Hygrophoropsis</taxon>
    </lineage>
</organism>
<evidence type="ECO:0000313" key="2">
    <source>
        <dbReference type="Proteomes" id="UP000790377"/>
    </source>
</evidence>
<evidence type="ECO:0000313" key="1">
    <source>
        <dbReference type="EMBL" id="KAH7903703.1"/>
    </source>
</evidence>
<gene>
    <name evidence="1" type="ORF">BJ138DRAFT_979938</name>
</gene>
<protein>
    <submittedName>
        <fullName evidence="1">Uncharacterized protein</fullName>
    </submittedName>
</protein>
<dbReference type="EMBL" id="MU268803">
    <property type="protein sequence ID" value="KAH7903703.1"/>
    <property type="molecule type" value="Genomic_DNA"/>
</dbReference>
<feature type="non-terminal residue" evidence="1">
    <location>
        <position position="121"/>
    </location>
</feature>
<dbReference type="Proteomes" id="UP000790377">
    <property type="component" value="Unassembled WGS sequence"/>
</dbReference>
<accession>A0ACB7ZTM4</accession>
<reference evidence="1" key="1">
    <citation type="journal article" date="2021" name="New Phytol.">
        <title>Evolutionary innovations through gain and loss of genes in the ectomycorrhizal Boletales.</title>
        <authorList>
            <person name="Wu G."/>
            <person name="Miyauchi S."/>
            <person name="Morin E."/>
            <person name="Kuo A."/>
            <person name="Drula E."/>
            <person name="Varga T."/>
            <person name="Kohler A."/>
            <person name="Feng B."/>
            <person name="Cao Y."/>
            <person name="Lipzen A."/>
            <person name="Daum C."/>
            <person name="Hundley H."/>
            <person name="Pangilinan J."/>
            <person name="Johnson J."/>
            <person name="Barry K."/>
            <person name="LaButti K."/>
            <person name="Ng V."/>
            <person name="Ahrendt S."/>
            <person name="Min B."/>
            <person name="Choi I.G."/>
            <person name="Park H."/>
            <person name="Plett J.M."/>
            <person name="Magnuson J."/>
            <person name="Spatafora J.W."/>
            <person name="Nagy L.G."/>
            <person name="Henrissat B."/>
            <person name="Grigoriev I.V."/>
            <person name="Yang Z.L."/>
            <person name="Xu J."/>
            <person name="Martin F.M."/>
        </authorList>
    </citation>
    <scope>NUCLEOTIDE SEQUENCE</scope>
    <source>
        <strain evidence="1">ATCC 28755</strain>
    </source>
</reference>
<comment type="caution">
    <text evidence="1">The sequence shown here is derived from an EMBL/GenBank/DDBJ whole genome shotgun (WGS) entry which is preliminary data.</text>
</comment>
<keyword evidence="2" id="KW-1185">Reference proteome</keyword>
<sequence>RTVQRALEVFKNTGGVMPSHKHKSRARKMDAHDIEYIEACLEQAPDAYLDELKQHLEDICGREVSTSTIWRALRRQVALERNEDKRMEYIYHMGSQYTPDQLVFVDESSFDRRTSYRGYAW</sequence>